<organism evidence="1">
    <name type="scientific">Dipodfec virus UA23Rod_872</name>
    <dbReference type="NCBI Taxonomy" id="2929333"/>
    <lineage>
        <taxon>Viruses</taxon>
        <taxon>Monodnaviria</taxon>
        <taxon>Sangervirae</taxon>
        <taxon>Phixviricota</taxon>
        <taxon>Malgrandaviricetes</taxon>
        <taxon>Petitvirales</taxon>
        <taxon>Microviridae</taxon>
    </lineage>
</organism>
<sequence>MPLLNLKLNLMNAKMNLSFMVTPVANDVDKCIITTQHPGDYPQVIDIDDLPLFTHQYFTSNQHSNEDE</sequence>
<proteinExistence type="predicted"/>
<accession>A0A976N1T8</accession>
<protein>
    <submittedName>
        <fullName evidence="1">Uncharacterized protein</fullName>
    </submittedName>
</protein>
<evidence type="ECO:0000313" key="1">
    <source>
        <dbReference type="EMBL" id="UPW41506.1"/>
    </source>
</evidence>
<reference evidence="1" key="1">
    <citation type="submission" date="2022-02" db="EMBL/GenBank/DDBJ databases">
        <title>Towards deciphering the DNA virus diversity associated with rodent species in the families Cricetidae and Heteromyidae.</title>
        <authorList>
            <person name="Lund M."/>
            <person name="Larsen B.B."/>
            <person name="Gryseels S."/>
            <person name="Kraberger S."/>
            <person name="Rowsey D.M."/>
            <person name="Steger L."/>
            <person name="Yule K.M."/>
            <person name="Upham N.S."/>
            <person name="Worobey M."/>
            <person name="Van Doorslaer K."/>
            <person name="Varsani A."/>
        </authorList>
    </citation>
    <scope>NUCLEOTIDE SEQUENCE</scope>
    <source>
        <strain evidence="1">UA23Rod_872</strain>
    </source>
</reference>
<dbReference type="EMBL" id="OM869612">
    <property type="protein sequence ID" value="UPW41506.1"/>
    <property type="molecule type" value="Genomic_DNA"/>
</dbReference>
<name>A0A976N1T8_9VIRU</name>